<name>A0A067PY99_9AGAM</name>
<dbReference type="HOGENOM" id="CLU_874535_0_0_1"/>
<dbReference type="InParanoid" id="A0A067PY99"/>
<evidence type="ECO:0000256" key="3">
    <source>
        <dbReference type="ARBA" id="ARBA00022833"/>
    </source>
</evidence>
<evidence type="ECO:0000313" key="7">
    <source>
        <dbReference type="Proteomes" id="UP000027265"/>
    </source>
</evidence>
<evidence type="ECO:0000259" key="5">
    <source>
        <dbReference type="PROSITE" id="PS50865"/>
    </source>
</evidence>
<dbReference type="EMBL" id="KL197715">
    <property type="protein sequence ID" value="KDQ59689.1"/>
    <property type="molecule type" value="Genomic_DNA"/>
</dbReference>
<sequence>MSRLHGELQETSRSCTDCTPRYLWLVLIRRIDRQLLYNSSVRLDLSRPRVDKGWLSHPQTSSSAWTSSDDSDWPVASYFYTRPGLVSLTFTRMPHMFDSESTIVLDMTQERPCGVCESTKNIKQCARCKSISYCSKEHQLLDWPTHKKQCQRIAPKSGDTTTVTGILFPALEDKPRLVQVICKVARVRAMSLVGDGLSEVLLHKPQMTRFLGDTDWEGLSITHCGSTPLKQPIKLFIRDNFMNDKSPFNQSVIKFMGKGTPHPWAGNLLAMKMVDPYTSTYVDAGLDDLRAIRDYFSWYPSRGGSIPDVFDGFTVLNL</sequence>
<dbReference type="STRING" id="933084.A0A067PY99"/>
<keyword evidence="2 4" id="KW-0863">Zinc-finger</keyword>
<evidence type="ECO:0000256" key="4">
    <source>
        <dbReference type="PROSITE-ProRule" id="PRU00134"/>
    </source>
</evidence>
<dbReference type="OrthoDB" id="437457at2759"/>
<dbReference type="SUPFAM" id="SSF144232">
    <property type="entry name" value="HIT/MYND zinc finger-like"/>
    <property type="match status" value="1"/>
</dbReference>
<dbReference type="Proteomes" id="UP000027265">
    <property type="component" value="Unassembled WGS sequence"/>
</dbReference>
<evidence type="ECO:0000256" key="1">
    <source>
        <dbReference type="ARBA" id="ARBA00022723"/>
    </source>
</evidence>
<dbReference type="PROSITE" id="PS01360">
    <property type="entry name" value="ZF_MYND_1"/>
    <property type="match status" value="1"/>
</dbReference>
<protein>
    <recommendedName>
        <fullName evidence="5">MYND-type domain-containing protein</fullName>
    </recommendedName>
</protein>
<dbReference type="InterPro" id="IPR002893">
    <property type="entry name" value="Znf_MYND"/>
</dbReference>
<dbReference type="GO" id="GO:0008270">
    <property type="term" value="F:zinc ion binding"/>
    <property type="evidence" value="ECO:0007669"/>
    <property type="project" value="UniProtKB-KW"/>
</dbReference>
<feature type="domain" description="MYND-type" evidence="5">
    <location>
        <begin position="113"/>
        <end position="150"/>
    </location>
</feature>
<organism evidence="6 7">
    <name type="scientific">Jaapia argillacea MUCL 33604</name>
    <dbReference type="NCBI Taxonomy" id="933084"/>
    <lineage>
        <taxon>Eukaryota</taxon>
        <taxon>Fungi</taxon>
        <taxon>Dikarya</taxon>
        <taxon>Basidiomycota</taxon>
        <taxon>Agaricomycotina</taxon>
        <taxon>Agaricomycetes</taxon>
        <taxon>Agaricomycetidae</taxon>
        <taxon>Jaapiales</taxon>
        <taxon>Jaapiaceae</taxon>
        <taxon>Jaapia</taxon>
    </lineage>
</organism>
<dbReference type="Gene3D" id="6.10.140.2220">
    <property type="match status" value="1"/>
</dbReference>
<keyword evidence="7" id="KW-1185">Reference proteome</keyword>
<accession>A0A067PY99</accession>
<keyword evidence="3" id="KW-0862">Zinc</keyword>
<proteinExistence type="predicted"/>
<dbReference type="PROSITE" id="PS50865">
    <property type="entry name" value="ZF_MYND_2"/>
    <property type="match status" value="1"/>
</dbReference>
<keyword evidence="1" id="KW-0479">Metal-binding</keyword>
<evidence type="ECO:0000313" key="6">
    <source>
        <dbReference type="EMBL" id="KDQ59689.1"/>
    </source>
</evidence>
<dbReference type="Pfam" id="PF01753">
    <property type="entry name" value="zf-MYND"/>
    <property type="match status" value="1"/>
</dbReference>
<dbReference type="AlphaFoldDB" id="A0A067PY99"/>
<evidence type="ECO:0000256" key="2">
    <source>
        <dbReference type="ARBA" id="ARBA00022771"/>
    </source>
</evidence>
<gene>
    <name evidence="6" type="ORF">JAAARDRAFT_175173</name>
</gene>
<reference evidence="7" key="1">
    <citation type="journal article" date="2014" name="Proc. Natl. Acad. Sci. U.S.A.">
        <title>Extensive sampling of basidiomycete genomes demonstrates inadequacy of the white-rot/brown-rot paradigm for wood decay fungi.</title>
        <authorList>
            <person name="Riley R."/>
            <person name="Salamov A.A."/>
            <person name="Brown D.W."/>
            <person name="Nagy L.G."/>
            <person name="Floudas D."/>
            <person name="Held B.W."/>
            <person name="Levasseur A."/>
            <person name="Lombard V."/>
            <person name="Morin E."/>
            <person name="Otillar R."/>
            <person name="Lindquist E.A."/>
            <person name="Sun H."/>
            <person name="LaButti K.M."/>
            <person name="Schmutz J."/>
            <person name="Jabbour D."/>
            <person name="Luo H."/>
            <person name="Baker S.E."/>
            <person name="Pisabarro A.G."/>
            <person name="Walton J.D."/>
            <person name="Blanchette R.A."/>
            <person name="Henrissat B."/>
            <person name="Martin F."/>
            <person name="Cullen D."/>
            <person name="Hibbett D.S."/>
            <person name="Grigoriev I.V."/>
        </authorList>
    </citation>
    <scope>NUCLEOTIDE SEQUENCE [LARGE SCALE GENOMIC DNA]</scope>
    <source>
        <strain evidence="7">MUCL 33604</strain>
    </source>
</reference>